<evidence type="ECO:0000256" key="2">
    <source>
        <dbReference type="ARBA" id="ARBA00022603"/>
    </source>
</evidence>
<organism evidence="8 9">
    <name type="scientific">Sphagnum troendelagicum</name>
    <dbReference type="NCBI Taxonomy" id="128251"/>
    <lineage>
        <taxon>Eukaryota</taxon>
        <taxon>Viridiplantae</taxon>
        <taxon>Streptophyta</taxon>
        <taxon>Embryophyta</taxon>
        <taxon>Bryophyta</taxon>
        <taxon>Sphagnophytina</taxon>
        <taxon>Sphagnopsida</taxon>
        <taxon>Sphagnales</taxon>
        <taxon>Sphagnaceae</taxon>
        <taxon>Sphagnum</taxon>
    </lineage>
</organism>
<accession>A0ABP0TGU6</accession>
<protein>
    <recommendedName>
        <fullName evidence="6">RNA methyltransferase</fullName>
        <ecNumber evidence="6">2.1.1.-</ecNumber>
    </recommendedName>
</protein>
<dbReference type="InterPro" id="IPR010675">
    <property type="entry name" value="Bin3_C"/>
</dbReference>
<keyword evidence="4 5" id="KW-0949">S-adenosyl-L-methionine</keyword>
<proteinExistence type="inferred from homology"/>
<feature type="domain" description="Bin3-type SAM" evidence="7">
    <location>
        <begin position="39"/>
        <end position="284"/>
    </location>
</feature>
<comment type="similarity">
    <text evidence="1 6">Belongs to the methyltransferase superfamily.</text>
</comment>
<dbReference type="EMBL" id="OZ019903">
    <property type="protein sequence ID" value="CAK9196321.1"/>
    <property type="molecule type" value="Genomic_DNA"/>
</dbReference>
<dbReference type="SUPFAM" id="SSF53335">
    <property type="entry name" value="S-adenosyl-L-methionine-dependent methyltransferases"/>
    <property type="match status" value="1"/>
</dbReference>
<sequence>MEEEVHMGNNSRKKRKIVFPYGNYHRYYGYRVGKTLKQDPRMELMQTQWFQDKDVLDIGCNEGHVTIALAQKYRVQSMCGVDIDSGLIFRAGKNLQTESGVQGAEVVLKSRDWSEYINENGTENDEDESFDPVAMENEVESVATESLRSLTGKELLERVQFKNVNFLHCSWRSHICDTVLCLSVAKWIHLNWGDEGLIQLFVKIYRLLRPGGVLILEPQPWKSYEKKKWVTEVARENFRNIVIRPDLFSAFLLDKIGFKSCAQITQDVPDCSAGFSRPLFLYTK</sequence>
<keyword evidence="2 6" id="KW-0489">Methyltransferase</keyword>
<reference evidence="8" key="1">
    <citation type="submission" date="2024-02" db="EMBL/GenBank/DDBJ databases">
        <authorList>
            <consortium name="ELIXIR-Norway"/>
            <consortium name="Elixir Norway"/>
        </authorList>
    </citation>
    <scope>NUCLEOTIDE SEQUENCE</scope>
</reference>
<dbReference type="InterPro" id="IPR041698">
    <property type="entry name" value="Methyltransf_25"/>
</dbReference>
<evidence type="ECO:0000259" key="7">
    <source>
        <dbReference type="PROSITE" id="PS51515"/>
    </source>
</evidence>
<keyword evidence="9" id="KW-1185">Reference proteome</keyword>
<dbReference type="InterPro" id="IPR029063">
    <property type="entry name" value="SAM-dependent_MTases_sf"/>
</dbReference>
<evidence type="ECO:0000313" key="9">
    <source>
        <dbReference type="Proteomes" id="UP001497512"/>
    </source>
</evidence>
<evidence type="ECO:0000256" key="5">
    <source>
        <dbReference type="PROSITE-ProRule" id="PRU00848"/>
    </source>
</evidence>
<dbReference type="Proteomes" id="UP001497512">
    <property type="component" value="Chromosome 11"/>
</dbReference>
<dbReference type="InterPro" id="IPR039772">
    <property type="entry name" value="Bin3-like"/>
</dbReference>
<dbReference type="PANTHER" id="PTHR12315">
    <property type="entry name" value="BICOID-INTERACTING PROTEIN RELATED"/>
    <property type="match status" value="1"/>
</dbReference>
<keyword evidence="3 6" id="KW-0808">Transferase</keyword>
<dbReference type="Gene3D" id="3.40.50.150">
    <property type="entry name" value="Vaccinia Virus protein VP39"/>
    <property type="match status" value="1"/>
</dbReference>
<dbReference type="Pfam" id="PF06859">
    <property type="entry name" value="Bin3"/>
    <property type="match status" value="1"/>
</dbReference>
<dbReference type="Pfam" id="PF13649">
    <property type="entry name" value="Methyltransf_25"/>
    <property type="match status" value="1"/>
</dbReference>
<dbReference type="PANTHER" id="PTHR12315:SF0">
    <property type="entry name" value="7SK SNRNA METHYLPHOSPHATE CAPPING ENZYME"/>
    <property type="match status" value="1"/>
</dbReference>
<dbReference type="CDD" id="cd02440">
    <property type="entry name" value="AdoMet_MTases"/>
    <property type="match status" value="1"/>
</dbReference>
<evidence type="ECO:0000256" key="1">
    <source>
        <dbReference type="ARBA" id="ARBA00008361"/>
    </source>
</evidence>
<evidence type="ECO:0000256" key="4">
    <source>
        <dbReference type="ARBA" id="ARBA00022691"/>
    </source>
</evidence>
<dbReference type="EC" id="2.1.1.-" evidence="6"/>
<gene>
    <name evidence="8" type="ORF">CSSPTR1EN2_LOCUS3415</name>
</gene>
<evidence type="ECO:0000256" key="3">
    <source>
        <dbReference type="ARBA" id="ARBA00022679"/>
    </source>
</evidence>
<evidence type="ECO:0000256" key="6">
    <source>
        <dbReference type="RuleBase" id="RU367087"/>
    </source>
</evidence>
<name>A0ABP0TGU6_9BRYO</name>
<dbReference type="PROSITE" id="PS51515">
    <property type="entry name" value="BIN3_SAM"/>
    <property type="match status" value="1"/>
</dbReference>
<evidence type="ECO:0000313" key="8">
    <source>
        <dbReference type="EMBL" id="CAK9196321.1"/>
    </source>
</evidence>
<dbReference type="InterPro" id="IPR024160">
    <property type="entry name" value="BIN3_SAM-bd_dom"/>
</dbReference>